<keyword evidence="7" id="KW-0249">Electron transport</keyword>
<feature type="domain" description="Ribosomal protein/NADH dehydrogenase" evidence="11">
    <location>
        <begin position="20"/>
        <end position="93"/>
    </location>
</feature>
<sequence length="117" mass="12909">MSWKARLSVALNELRVVYCTKSGSSEGTRDFLKKYYSELKTLNPGLPIYVRPCDGADAKVLARYERGVYAAHDVQGKSAEGILAIVKDLAEQATDVNARLSTKYGTKADLRIPEVVQ</sequence>
<keyword evidence="4" id="KW-0813">Transport</keyword>
<reference evidence="12" key="1">
    <citation type="submission" date="2021-01" db="EMBL/GenBank/DDBJ databases">
        <authorList>
            <person name="Corre E."/>
            <person name="Pelletier E."/>
            <person name="Niang G."/>
            <person name="Scheremetjew M."/>
            <person name="Finn R."/>
            <person name="Kale V."/>
            <person name="Holt S."/>
            <person name="Cochrane G."/>
            <person name="Meng A."/>
            <person name="Brown T."/>
            <person name="Cohen L."/>
        </authorList>
    </citation>
    <scope>NUCLEOTIDE SEQUENCE</scope>
    <source>
        <strain evidence="12">UTEX LB 2760</strain>
    </source>
</reference>
<feature type="disulfide bond" description="Redox-active" evidence="10">
    <location>
        <begin position="19"/>
        <end position="53"/>
    </location>
</feature>
<dbReference type="Gene3D" id="3.40.30.10">
    <property type="entry name" value="Glutaredoxin"/>
    <property type="match status" value="1"/>
</dbReference>
<accession>A0A7S0G3A6</accession>
<evidence type="ECO:0000256" key="2">
    <source>
        <dbReference type="ARBA" id="ARBA00004443"/>
    </source>
</evidence>
<dbReference type="InterPro" id="IPR016464">
    <property type="entry name" value="NADH_Ub_cplx-1_asu_su-2"/>
</dbReference>
<evidence type="ECO:0000256" key="7">
    <source>
        <dbReference type="ARBA" id="ARBA00022982"/>
    </source>
</evidence>
<dbReference type="GO" id="GO:0005743">
    <property type="term" value="C:mitochondrial inner membrane"/>
    <property type="evidence" value="ECO:0007669"/>
    <property type="project" value="UniProtKB-SubCell"/>
</dbReference>
<dbReference type="Pfam" id="PF05047">
    <property type="entry name" value="L51_S25_CI-B8"/>
    <property type="match status" value="1"/>
</dbReference>
<evidence type="ECO:0000259" key="11">
    <source>
        <dbReference type="SMART" id="SM00916"/>
    </source>
</evidence>
<evidence type="ECO:0000256" key="3">
    <source>
        <dbReference type="ARBA" id="ARBA00008939"/>
    </source>
</evidence>
<gene>
    <name evidence="12" type="ORF">RMAR0315_LOCUS3231</name>
</gene>
<keyword evidence="8" id="KW-0496">Mitochondrion</keyword>
<evidence type="ECO:0000256" key="6">
    <source>
        <dbReference type="ARBA" id="ARBA00022792"/>
    </source>
</evidence>
<dbReference type="InterPro" id="IPR036249">
    <property type="entry name" value="Thioredoxin-like_sf"/>
</dbReference>
<evidence type="ECO:0000313" key="12">
    <source>
        <dbReference type="EMBL" id="CAD8393246.1"/>
    </source>
</evidence>
<name>A0A7S0G3A6_9RHOD</name>
<dbReference type="PANTHER" id="PTHR12878:SF0">
    <property type="entry name" value="NADH DEHYDROGENASE [UBIQUINONE] 1 ALPHA SUBCOMPLEX SUBUNIT 2"/>
    <property type="match status" value="1"/>
</dbReference>
<dbReference type="SUPFAM" id="SSF52833">
    <property type="entry name" value="Thioredoxin-like"/>
    <property type="match status" value="1"/>
</dbReference>
<evidence type="ECO:0000256" key="8">
    <source>
        <dbReference type="ARBA" id="ARBA00023128"/>
    </source>
</evidence>
<protein>
    <recommendedName>
        <fullName evidence="11">Ribosomal protein/NADH dehydrogenase domain-containing protein</fullName>
    </recommendedName>
</protein>
<comment type="subcellular location">
    <subcellularLocation>
        <location evidence="2">Mitochondrion inner membrane</location>
        <topology evidence="2">Peripheral membrane protein</topology>
        <orientation evidence="2">Matrix side</orientation>
    </subcellularLocation>
</comment>
<keyword evidence="6" id="KW-0999">Mitochondrion inner membrane</keyword>
<keyword evidence="10" id="KW-1015">Disulfide bond</keyword>
<evidence type="ECO:0000256" key="4">
    <source>
        <dbReference type="ARBA" id="ARBA00022448"/>
    </source>
</evidence>
<dbReference type="SMART" id="SM00916">
    <property type="entry name" value="L51_S25_CI-B8"/>
    <property type="match status" value="1"/>
</dbReference>
<dbReference type="AlphaFoldDB" id="A0A7S0G3A6"/>
<dbReference type="PANTHER" id="PTHR12878">
    <property type="entry name" value="NADH-UBIQUINONE OXIDOREDUCTASE B8 SUBUNIT"/>
    <property type="match status" value="1"/>
</dbReference>
<organism evidence="12">
    <name type="scientific">Rhodosorus marinus</name>
    <dbReference type="NCBI Taxonomy" id="101924"/>
    <lineage>
        <taxon>Eukaryota</taxon>
        <taxon>Rhodophyta</taxon>
        <taxon>Stylonematophyceae</taxon>
        <taxon>Stylonematales</taxon>
        <taxon>Stylonemataceae</taxon>
        <taxon>Rhodosorus</taxon>
    </lineage>
</organism>
<keyword evidence="5" id="KW-0679">Respiratory chain</keyword>
<evidence type="ECO:0000256" key="1">
    <source>
        <dbReference type="ARBA" id="ARBA00003195"/>
    </source>
</evidence>
<evidence type="ECO:0000256" key="9">
    <source>
        <dbReference type="ARBA" id="ARBA00023136"/>
    </source>
</evidence>
<dbReference type="PIRSF" id="PIRSF005822">
    <property type="entry name" value="NDUA2"/>
    <property type="match status" value="1"/>
</dbReference>
<comment type="function">
    <text evidence="1">Accessory subunit of the mitochondrial membrane respiratory chain NADH dehydrogenase (Complex I), that is believed not to be involved in catalysis. Complex I functions in the transfer of electrons from NADH to the respiratory chain. The immediate electron acceptor for the enzyme is believed to be ubiquinone.</text>
</comment>
<evidence type="ECO:0000256" key="5">
    <source>
        <dbReference type="ARBA" id="ARBA00022660"/>
    </source>
</evidence>
<keyword evidence="9" id="KW-0472">Membrane</keyword>
<evidence type="ECO:0000256" key="10">
    <source>
        <dbReference type="PIRSR" id="PIRSR005822-1"/>
    </source>
</evidence>
<proteinExistence type="inferred from homology"/>
<comment type="similarity">
    <text evidence="3">Belongs to the complex I NDUFA2 subunit family.</text>
</comment>
<dbReference type="InterPro" id="IPR007741">
    <property type="entry name" value="Ribosomal_mL43/mS25/NADH_DH"/>
</dbReference>
<dbReference type="EMBL" id="HBEK01005792">
    <property type="protein sequence ID" value="CAD8393246.1"/>
    <property type="molecule type" value="Transcribed_RNA"/>
</dbReference>